<dbReference type="PROSITE" id="PS51620">
    <property type="entry name" value="SAM_TRM61"/>
    <property type="match status" value="1"/>
</dbReference>
<protein>
    <recommendedName>
        <fullName evidence="2">tRNA (adenine(58)-N(1))-methyltransferase catalytic subunit TRM61</fullName>
        <ecNumber evidence="1">2.1.1.220</ecNumber>
    </recommendedName>
    <alternativeName>
        <fullName evidence="3">tRNA(m1A58)-methyltransferase subunit TRM61</fullName>
    </alternativeName>
</protein>
<evidence type="ECO:0000313" key="6">
    <source>
        <dbReference type="Proteomes" id="UP000054321"/>
    </source>
</evidence>
<dbReference type="OrthoDB" id="5585464at2759"/>
<feature type="region of interest" description="Disordered" evidence="4">
    <location>
        <begin position="262"/>
        <end position="311"/>
    </location>
</feature>
<evidence type="ECO:0000256" key="1">
    <source>
        <dbReference type="ARBA" id="ARBA00012796"/>
    </source>
</evidence>
<dbReference type="Gene3D" id="3.40.50.150">
    <property type="entry name" value="Vaccinia Virus protein VP39"/>
    <property type="match status" value="1"/>
</dbReference>
<accession>A0A0C3GY60</accession>
<evidence type="ECO:0000256" key="4">
    <source>
        <dbReference type="SAM" id="MobiDB-lite"/>
    </source>
</evidence>
<keyword evidence="6" id="KW-1185">Reference proteome</keyword>
<reference evidence="6" key="2">
    <citation type="submission" date="2015-01" db="EMBL/GenBank/DDBJ databases">
        <title>Evolutionary Origins and Diversification of the Mycorrhizal Mutualists.</title>
        <authorList>
            <consortium name="DOE Joint Genome Institute"/>
            <consortium name="Mycorrhizal Genomics Consortium"/>
            <person name="Kohler A."/>
            <person name="Kuo A."/>
            <person name="Nagy L.G."/>
            <person name="Floudas D."/>
            <person name="Copeland A."/>
            <person name="Barry K.W."/>
            <person name="Cichocki N."/>
            <person name="Veneault-Fourrey C."/>
            <person name="LaButti K."/>
            <person name="Lindquist E.A."/>
            <person name="Lipzen A."/>
            <person name="Lundell T."/>
            <person name="Morin E."/>
            <person name="Murat C."/>
            <person name="Riley R."/>
            <person name="Ohm R."/>
            <person name="Sun H."/>
            <person name="Tunlid A."/>
            <person name="Henrissat B."/>
            <person name="Grigoriev I.V."/>
            <person name="Hibbett D.S."/>
            <person name="Martin F."/>
        </authorList>
    </citation>
    <scope>NUCLEOTIDE SEQUENCE [LARGE SCALE GENOMIC DNA]</scope>
    <source>
        <strain evidence="6">Zn</strain>
    </source>
</reference>
<dbReference type="GO" id="GO:0005739">
    <property type="term" value="C:mitochondrion"/>
    <property type="evidence" value="ECO:0007669"/>
    <property type="project" value="TreeGrafter"/>
</dbReference>
<dbReference type="Proteomes" id="UP000054321">
    <property type="component" value="Unassembled WGS sequence"/>
</dbReference>
<dbReference type="InParanoid" id="A0A0C3GY60"/>
<dbReference type="STRING" id="913774.A0A0C3GY60"/>
<dbReference type="GO" id="GO:0030488">
    <property type="term" value="P:tRNA methylation"/>
    <property type="evidence" value="ECO:0007669"/>
    <property type="project" value="InterPro"/>
</dbReference>
<gene>
    <name evidence="5" type="ORF">OIDMADRAFT_135039</name>
</gene>
<dbReference type="GO" id="GO:0031515">
    <property type="term" value="C:tRNA (m1A) methyltransferase complex"/>
    <property type="evidence" value="ECO:0007669"/>
    <property type="project" value="InterPro"/>
</dbReference>
<evidence type="ECO:0000313" key="5">
    <source>
        <dbReference type="EMBL" id="KIM95131.1"/>
    </source>
</evidence>
<dbReference type="EMBL" id="KN832888">
    <property type="protein sequence ID" value="KIM95131.1"/>
    <property type="molecule type" value="Genomic_DNA"/>
</dbReference>
<dbReference type="AlphaFoldDB" id="A0A0C3GY60"/>
<dbReference type="GO" id="GO:0160107">
    <property type="term" value="F:tRNA (adenine(58)-N1)-methyltransferase activity"/>
    <property type="evidence" value="ECO:0007669"/>
    <property type="project" value="UniProtKB-EC"/>
</dbReference>
<dbReference type="HOGENOM" id="CLU_029873_0_0_1"/>
<dbReference type="EC" id="2.1.1.220" evidence="1"/>
<reference evidence="5 6" key="1">
    <citation type="submission" date="2014-04" db="EMBL/GenBank/DDBJ databases">
        <authorList>
            <consortium name="DOE Joint Genome Institute"/>
            <person name="Kuo A."/>
            <person name="Martino E."/>
            <person name="Perotto S."/>
            <person name="Kohler A."/>
            <person name="Nagy L.G."/>
            <person name="Floudas D."/>
            <person name="Copeland A."/>
            <person name="Barry K.W."/>
            <person name="Cichocki N."/>
            <person name="Veneault-Fourrey C."/>
            <person name="LaButti K."/>
            <person name="Lindquist E.A."/>
            <person name="Lipzen A."/>
            <person name="Lundell T."/>
            <person name="Morin E."/>
            <person name="Murat C."/>
            <person name="Sun H."/>
            <person name="Tunlid A."/>
            <person name="Henrissat B."/>
            <person name="Grigoriev I.V."/>
            <person name="Hibbett D.S."/>
            <person name="Martin F."/>
            <person name="Nordberg H.P."/>
            <person name="Cantor M.N."/>
            <person name="Hua S.X."/>
        </authorList>
    </citation>
    <scope>NUCLEOTIDE SEQUENCE [LARGE SCALE GENOMIC DNA]</scope>
    <source>
        <strain evidence="5 6">Zn</strain>
    </source>
</reference>
<dbReference type="PANTHER" id="PTHR12133">
    <property type="entry name" value="TRNA (ADENINE(58)-N(1))-METHYLTRANSFERASE"/>
    <property type="match status" value="1"/>
</dbReference>
<proteinExistence type="predicted"/>
<dbReference type="InterPro" id="IPR029063">
    <property type="entry name" value="SAM-dependent_MTases_sf"/>
</dbReference>
<name>A0A0C3GY60_OIDMZ</name>
<feature type="compositionally biased region" description="Acidic residues" evidence="4">
    <location>
        <begin position="295"/>
        <end position="311"/>
    </location>
</feature>
<organism evidence="5 6">
    <name type="scientific">Oidiodendron maius (strain Zn)</name>
    <dbReference type="NCBI Taxonomy" id="913774"/>
    <lineage>
        <taxon>Eukaryota</taxon>
        <taxon>Fungi</taxon>
        <taxon>Dikarya</taxon>
        <taxon>Ascomycota</taxon>
        <taxon>Pezizomycotina</taxon>
        <taxon>Leotiomycetes</taxon>
        <taxon>Leotiomycetes incertae sedis</taxon>
        <taxon>Myxotrichaceae</taxon>
        <taxon>Oidiodendron</taxon>
    </lineage>
</organism>
<dbReference type="PANTHER" id="PTHR12133:SF1">
    <property type="entry name" value="TRNA (ADENINE(58)-N(1))-METHYLTRANSFERASE, MITOCHONDRIAL"/>
    <property type="match status" value="1"/>
</dbReference>
<sequence>MNDIIGKKQRDWVTSMKGQKYMLQDPTLAEYTSCSERVVTPIYPQDASLIVSLLDLHPSTPDTEDRTKEERLEIFEAGTGHGSLTLHLARAIHGANTHAPNIPSSATTSEDEEGDAYGVWRANRRALISSIDASAAHSSHAQMVVRNFRRGMYYPHVDFHVGEIVDFLSSRLASNKDEPFLTHAILDLPDPSLYLEILSKALNPFGKLVTFSPSVTQTLNSFQAVKEQRLPLILEKVLEVGAGFGSGGREWDLRSVLPKSRQQNVKQIERHSTNVSGDTMLNDEETETSQTNSESEPDVEPWQDTSQEDLETVCRPKPGVRIEGGGFIGLWRRMHF</sequence>
<evidence type="ECO:0000256" key="3">
    <source>
        <dbReference type="ARBA" id="ARBA00033309"/>
    </source>
</evidence>
<dbReference type="SUPFAM" id="SSF53335">
    <property type="entry name" value="S-adenosyl-L-methionine-dependent methyltransferases"/>
    <property type="match status" value="1"/>
</dbReference>
<evidence type="ECO:0000256" key="2">
    <source>
        <dbReference type="ARBA" id="ARBA00015963"/>
    </source>
</evidence>
<dbReference type="InterPro" id="IPR014816">
    <property type="entry name" value="tRNA_MeTrfase_Gcd14"/>
</dbReference>